<gene>
    <name evidence="15" type="ORF">ATB53_00040</name>
</gene>
<comment type="cofactor">
    <cofactor evidence="1 10">
        <name>FAD</name>
        <dbReference type="ChEBI" id="CHEBI:57692"/>
    </cofactor>
</comment>
<evidence type="ECO:0000256" key="1">
    <source>
        <dbReference type="ARBA" id="ARBA00001974"/>
    </source>
</evidence>
<feature type="domain" description="Acetyl-CoA dehydrogenase-like C-terminal" evidence="14">
    <location>
        <begin position="468"/>
        <end position="589"/>
    </location>
</feature>
<name>A0A125PWP9_XANCT</name>
<sequence>MSTYQAPLTDLRFALHDVLQVEALFARLGYAEATTDVVDAVLEEAARFTGSVLAPLNRVGDEHGCTLDTATGAVTTAPGFREAYRQFAEGGWTGLTAATEFGGQGLPHTLGVPLNEMVNAANLAWGNFPLLSHGAVEALKQHGEAWQQEVFLKPLVDGRWTGTMCLTEPHCGTDLGLLKTRAEPNADGSWSVSGTKIFITAGEHDFTDNIVHLVLARLPDAPAGAKGISLLVVPKFKVARDGSVGERNAVRCGSLEHKMGIHGSATCVMHFDGAEGYLIGQPHKGLQAMFTMMNTARLGVGLQGIGLSERAYQNALRYARERLQSRSLTGAKLPDKPADPILVHPDVRRMLLTVKALTEGSRLLALHAATLIDIAHHAQDPAEREQADVLVSFLTPISKACQTEWGVENTYHALQCFGGHGYIHEHGMEQLARDARITTLYEGTTGIQALDLIGRKTASSQGAGLKLFLAQIEAFAAEHADNPAVAEFVGPLRQKAGEWAALTRRILQRAAGNADELGAASYDYVFYSGYVVLAYWWARSVAAADASAHSETFKQSKRETARFYYAKLLPRTLTHAAVIEAGAEPLMAMSDAHF</sequence>
<dbReference type="Gene3D" id="2.40.110.10">
    <property type="entry name" value="Butyryl-CoA Dehydrogenase, subunit A, domain 2"/>
    <property type="match status" value="1"/>
</dbReference>
<keyword evidence="4 10" id="KW-0274">FAD</keyword>
<keyword evidence="5 10" id="KW-0560">Oxidoreductase</keyword>
<evidence type="ECO:0000256" key="7">
    <source>
        <dbReference type="ARBA" id="ARBA00058683"/>
    </source>
</evidence>
<evidence type="ECO:0000256" key="2">
    <source>
        <dbReference type="ARBA" id="ARBA00009347"/>
    </source>
</evidence>
<reference evidence="15 16" key="1">
    <citation type="submission" date="2015-11" db="EMBL/GenBank/DDBJ databases">
        <title>Long Read and Single Molecule DNA Sequencing Simplifies Genome Assembly and TAL Effector Gene Analysis of Xanthomonas translucens.</title>
        <authorList>
            <person name="Peng Z."/>
            <person name="Hu Y."/>
            <person name="Xie J."/>
            <person name="Potnis N."/>
            <person name="Akhunova A."/>
            <person name="Jones J."/>
            <person name="Liu Z."/>
            <person name="White F."/>
            <person name="Liu S."/>
        </authorList>
    </citation>
    <scope>NUCLEOTIDE SEQUENCE [LARGE SCALE GENOMIC DNA]</scope>
    <source>
        <strain evidence="15 16">B1</strain>
    </source>
</reference>
<dbReference type="InterPro" id="IPR006091">
    <property type="entry name" value="Acyl-CoA_Oxase/DH_mid-dom"/>
</dbReference>
<evidence type="ECO:0000259" key="12">
    <source>
        <dbReference type="Pfam" id="PF02770"/>
    </source>
</evidence>
<dbReference type="EMBL" id="LNTA01000001">
    <property type="protein sequence ID" value="KWV17106.1"/>
    <property type="molecule type" value="Genomic_DNA"/>
</dbReference>
<dbReference type="FunFam" id="2.40.110.10:FF:000031">
    <property type="entry name" value="Acyl-CoA dehydrogenase, putative"/>
    <property type="match status" value="1"/>
</dbReference>
<dbReference type="GO" id="GO:0050660">
    <property type="term" value="F:flavin adenine dinucleotide binding"/>
    <property type="evidence" value="ECO:0007669"/>
    <property type="project" value="InterPro"/>
</dbReference>
<dbReference type="Pfam" id="PF02771">
    <property type="entry name" value="Acyl-CoA_dh_N"/>
    <property type="match status" value="1"/>
</dbReference>
<evidence type="ECO:0000256" key="3">
    <source>
        <dbReference type="ARBA" id="ARBA00022630"/>
    </source>
</evidence>
<dbReference type="Pfam" id="PF00441">
    <property type="entry name" value="Acyl-CoA_dh_1"/>
    <property type="match status" value="1"/>
</dbReference>
<evidence type="ECO:0000259" key="13">
    <source>
        <dbReference type="Pfam" id="PF02771"/>
    </source>
</evidence>
<protein>
    <recommendedName>
        <fullName evidence="9">3-methylmercaptopropionyl-CoA dehydrogenase</fullName>
        <ecNumber evidence="8">1.3.99.41</ecNumber>
    </recommendedName>
</protein>
<proteinExistence type="inferred from homology"/>
<evidence type="ECO:0000256" key="10">
    <source>
        <dbReference type="RuleBase" id="RU362125"/>
    </source>
</evidence>
<comment type="caution">
    <text evidence="15">The sequence shown here is derived from an EMBL/GenBank/DDBJ whole genome shotgun (WGS) entry which is preliminary data.</text>
</comment>
<dbReference type="GO" id="GO:0016627">
    <property type="term" value="F:oxidoreductase activity, acting on the CH-CH group of donors"/>
    <property type="evidence" value="ECO:0007669"/>
    <property type="project" value="InterPro"/>
</dbReference>
<dbReference type="PANTHER" id="PTHR42803:SF1">
    <property type="entry name" value="BROAD-SPECIFICITY LINEAR ACYL-COA DEHYDROGENASE FADE5"/>
    <property type="match status" value="1"/>
</dbReference>
<dbReference type="InterPro" id="IPR052166">
    <property type="entry name" value="Diverse_Acyl-CoA_DH"/>
</dbReference>
<evidence type="ECO:0000313" key="15">
    <source>
        <dbReference type="EMBL" id="KWV17106.1"/>
    </source>
</evidence>
<dbReference type="InterPro" id="IPR009100">
    <property type="entry name" value="AcylCoA_DH/oxidase_NM_dom_sf"/>
</dbReference>
<dbReference type="InterPro" id="IPR046373">
    <property type="entry name" value="Acyl-CoA_Oxase/DH_mid-dom_sf"/>
</dbReference>
<feature type="domain" description="Acyl-CoA dehydrogenase/oxidase N-terminal" evidence="13">
    <location>
        <begin position="78"/>
        <end position="158"/>
    </location>
</feature>
<dbReference type="Gene3D" id="1.20.140.10">
    <property type="entry name" value="Butyryl-CoA Dehydrogenase, subunit A, domain 3"/>
    <property type="match status" value="1"/>
</dbReference>
<dbReference type="InterPro" id="IPR037069">
    <property type="entry name" value="AcylCoA_DH/ox_N_sf"/>
</dbReference>
<evidence type="ECO:0000256" key="4">
    <source>
        <dbReference type="ARBA" id="ARBA00022827"/>
    </source>
</evidence>
<evidence type="ECO:0000313" key="16">
    <source>
        <dbReference type="Proteomes" id="UP000055854"/>
    </source>
</evidence>
<dbReference type="AlphaFoldDB" id="A0A125PWP9"/>
<dbReference type="SUPFAM" id="SSF47203">
    <property type="entry name" value="Acyl-CoA dehydrogenase C-terminal domain-like"/>
    <property type="match status" value="1"/>
</dbReference>
<dbReference type="InterPro" id="IPR025878">
    <property type="entry name" value="Acyl-CoA_dh-like_C_dom"/>
</dbReference>
<accession>A0A125PWP9</accession>
<dbReference type="InterPro" id="IPR013786">
    <property type="entry name" value="AcylCoA_DH/ox_N"/>
</dbReference>
<evidence type="ECO:0000256" key="9">
    <source>
        <dbReference type="ARBA" id="ARBA00069043"/>
    </source>
</evidence>
<dbReference type="Pfam" id="PF02770">
    <property type="entry name" value="Acyl-CoA_dh_M"/>
    <property type="match status" value="1"/>
</dbReference>
<evidence type="ECO:0000259" key="11">
    <source>
        <dbReference type="Pfam" id="PF00441"/>
    </source>
</evidence>
<comment type="function">
    <text evidence="7">Involved in the assimilation of dimethylsulphoniopropionate (DMSP), an important compound in the fixation of carbon in marine phytoplankton, by mediating the conversion of 3-(methylthio)propanoyl-CoA (MMPA-CoA) to 3-(methylthio)acryloyl-CoA (MTA-CoA).</text>
</comment>
<feature type="domain" description="Acyl-CoA dehydrogenase/oxidase C-terminal" evidence="11">
    <location>
        <begin position="284"/>
        <end position="451"/>
    </location>
</feature>
<dbReference type="SUPFAM" id="SSF56645">
    <property type="entry name" value="Acyl-CoA dehydrogenase NM domain-like"/>
    <property type="match status" value="1"/>
</dbReference>
<comment type="catalytic activity">
    <reaction evidence="6">
        <text>3-(methylsulfanyl)propanoyl-CoA + oxidized [electron-transfer flavoprotein] + H(+) = 3-(methylsulfanyl)acryloyl-CoA + reduced [electron-transfer flavoprotein]</text>
        <dbReference type="Rhea" id="RHEA:52612"/>
        <dbReference type="Rhea" id="RHEA-COMP:10685"/>
        <dbReference type="Rhea" id="RHEA-COMP:10686"/>
        <dbReference type="ChEBI" id="CHEBI:15378"/>
        <dbReference type="ChEBI" id="CHEBI:57692"/>
        <dbReference type="ChEBI" id="CHEBI:58307"/>
        <dbReference type="ChEBI" id="CHEBI:82815"/>
        <dbReference type="ChEBI" id="CHEBI:84994"/>
        <dbReference type="EC" id="1.3.99.41"/>
    </reaction>
    <physiologicalReaction direction="left-to-right" evidence="6">
        <dbReference type="Rhea" id="RHEA:52613"/>
    </physiologicalReaction>
</comment>
<dbReference type="PANTHER" id="PTHR42803">
    <property type="entry name" value="ACYL-COA DEHYDROGENASE"/>
    <property type="match status" value="1"/>
</dbReference>
<dbReference type="Gene3D" id="1.10.540.10">
    <property type="entry name" value="Acyl-CoA dehydrogenase/oxidase, N-terminal domain"/>
    <property type="match status" value="1"/>
</dbReference>
<organism evidence="15 16">
    <name type="scientific">Xanthomonas campestris pv. translucens</name>
    <dbReference type="NCBI Taxonomy" id="343"/>
    <lineage>
        <taxon>Bacteria</taxon>
        <taxon>Pseudomonadati</taxon>
        <taxon>Pseudomonadota</taxon>
        <taxon>Gammaproteobacteria</taxon>
        <taxon>Lysobacterales</taxon>
        <taxon>Lysobacteraceae</taxon>
        <taxon>Xanthomonas</taxon>
        <taxon>Xanthomonas translucens group</taxon>
    </lineage>
</organism>
<dbReference type="EC" id="1.3.99.41" evidence="8"/>
<evidence type="ECO:0000256" key="8">
    <source>
        <dbReference type="ARBA" id="ARBA00066694"/>
    </source>
</evidence>
<dbReference type="OrthoDB" id="9764895at2"/>
<dbReference type="InterPro" id="IPR009075">
    <property type="entry name" value="AcylCo_DH/oxidase_C"/>
</dbReference>
<comment type="similarity">
    <text evidence="2 10">Belongs to the acyl-CoA dehydrogenase family.</text>
</comment>
<dbReference type="InterPro" id="IPR036250">
    <property type="entry name" value="AcylCo_DH-like_C"/>
</dbReference>
<evidence type="ECO:0000256" key="5">
    <source>
        <dbReference type="ARBA" id="ARBA00023002"/>
    </source>
</evidence>
<feature type="domain" description="Acyl-CoA oxidase/dehydrogenase middle" evidence="12">
    <location>
        <begin position="164"/>
        <end position="273"/>
    </location>
</feature>
<evidence type="ECO:0000259" key="14">
    <source>
        <dbReference type="Pfam" id="PF12806"/>
    </source>
</evidence>
<evidence type="ECO:0000256" key="6">
    <source>
        <dbReference type="ARBA" id="ARBA00051388"/>
    </source>
</evidence>
<dbReference type="Pfam" id="PF12806">
    <property type="entry name" value="Acyl-CoA_dh_C"/>
    <property type="match status" value="1"/>
</dbReference>
<dbReference type="Proteomes" id="UP000055854">
    <property type="component" value="Unassembled WGS sequence"/>
</dbReference>
<keyword evidence="3 10" id="KW-0285">Flavoprotein</keyword>
<dbReference type="RefSeq" id="WP_003480930.1">
    <property type="nucleotide sequence ID" value="NZ_CP074365.1"/>
</dbReference>